<dbReference type="PANTHER" id="PTHR42085:SF1">
    <property type="entry name" value="F-BOX DOMAIN-CONTAINING PROTEIN"/>
    <property type="match status" value="1"/>
</dbReference>
<proteinExistence type="predicted"/>
<dbReference type="EMBL" id="JBBWRZ010000008">
    <property type="protein sequence ID" value="KAK8230797.1"/>
    <property type="molecule type" value="Genomic_DNA"/>
</dbReference>
<dbReference type="Proteomes" id="UP001492380">
    <property type="component" value="Unassembled WGS sequence"/>
</dbReference>
<evidence type="ECO:0000313" key="1">
    <source>
        <dbReference type="EMBL" id="KAK8230797.1"/>
    </source>
</evidence>
<protein>
    <submittedName>
        <fullName evidence="1">Uncharacterized protein</fullName>
    </submittedName>
</protein>
<gene>
    <name evidence="1" type="ORF">HDK90DRAFT_535660</name>
</gene>
<keyword evidence="2" id="KW-1185">Reference proteome</keyword>
<comment type="caution">
    <text evidence="1">The sequence shown here is derived from an EMBL/GenBank/DDBJ whole genome shotgun (WGS) entry which is preliminary data.</text>
</comment>
<dbReference type="InterPro" id="IPR038883">
    <property type="entry name" value="AN11006-like"/>
</dbReference>
<accession>A0ABR1YKC5</accession>
<organism evidence="1 2">
    <name type="scientific">Phyllosticta capitalensis</name>
    <dbReference type="NCBI Taxonomy" id="121624"/>
    <lineage>
        <taxon>Eukaryota</taxon>
        <taxon>Fungi</taxon>
        <taxon>Dikarya</taxon>
        <taxon>Ascomycota</taxon>
        <taxon>Pezizomycotina</taxon>
        <taxon>Dothideomycetes</taxon>
        <taxon>Dothideomycetes incertae sedis</taxon>
        <taxon>Botryosphaeriales</taxon>
        <taxon>Phyllostictaceae</taxon>
        <taxon>Phyllosticta</taxon>
    </lineage>
</organism>
<evidence type="ECO:0000313" key="2">
    <source>
        <dbReference type="Proteomes" id="UP001492380"/>
    </source>
</evidence>
<sequence>MTSSSEPSAPLISRLLSLPAELRLRIYQEALTAPDAAIRMYFSFQRNHRVQPRLGLGLLRTCRQIHAECQEVVVKENAVFAYADCFQPSAPAIGSSQLPPPALHTIRTLFLVLDVSEAYDSSLEALPSPSSLSNFAPLAQLAALRRLRVAVVARRRFCQGLQWWKALLGCVIERVPPECRVEWGSETGAQRESNGLEEAVLDIFSANNLLPLVAAESERGGG</sequence>
<reference evidence="1 2" key="1">
    <citation type="submission" date="2024-04" db="EMBL/GenBank/DDBJ databases">
        <title>Phyllosticta paracitricarpa is synonymous to the EU quarantine fungus P. citricarpa based on phylogenomic analyses.</title>
        <authorList>
            <consortium name="Lawrence Berkeley National Laboratory"/>
            <person name="Van Ingen-Buijs V.A."/>
            <person name="Van Westerhoven A.C."/>
            <person name="Haridas S."/>
            <person name="Skiadas P."/>
            <person name="Martin F."/>
            <person name="Groenewald J.Z."/>
            <person name="Crous P.W."/>
            <person name="Seidl M.F."/>
        </authorList>
    </citation>
    <scope>NUCLEOTIDE SEQUENCE [LARGE SCALE GENOMIC DNA]</scope>
    <source>
        <strain evidence="1 2">CBS 123374</strain>
    </source>
</reference>
<name>A0ABR1YKC5_9PEZI</name>
<dbReference type="PANTHER" id="PTHR42085">
    <property type="entry name" value="F-BOX DOMAIN-CONTAINING PROTEIN"/>
    <property type="match status" value="1"/>
</dbReference>